<dbReference type="GO" id="GO:0051301">
    <property type="term" value="P:cell division"/>
    <property type="evidence" value="ECO:0007669"/>
    <property type="project" value="UniProtKB-KW"/>
</dbReference>
<gene>
    <name evidence="9" type="ORF">B0H66DRAFT_588472</name>
</gene>
<reference evidence="9" key="2">
    <citation type="submission" date="2023-06" db="EMBL/GenBank/DDBJ databases">
        <authorList>
            <consortium name="Lawrence Berkeley National Laboratory"/>
            <person name="Haridas S."/>
            <person name="Hensen N."/>
            <person name="Bonometti L."/>
            <person name="Westerberg I."/>
            <person name="Brannstrom I.O."/>
            <person name="Guillou S."/>
            <person name="Cros-Aarteil S."/>
            <person name="Calhoun S."/>
            <person name="Kuo A."/>
            <person name="Mondo S."/>
            <person name="Pangilinan J."/>
            <person name="Riley R."/>
            <person name="Labutti K."/>
            <person name="Andreopoulos B."/>
            <person name="Lipzen A."/>
            <person name="Chen C."/>
            <person name="Yanf M."/>
            <person name="Daum C."/>
            <person name="Ng V."/>
            <person name="Clum A."/>
            <person name="Steindorff A."/>
            <person name="Ohm R."/>
            <person name="Martin F."/>
            <person name="Silar P."/>
            <person name="Natvig D."/>
            <person name="Lalanne C."/>
            <person name="Gautier V."/>
            <person name="Ament-Velasquez S.L."/>
            <person name="Kruys A."/>
            <person name="Hutchinson M.I."/>
            <person name="Powell A.J."/>
            <person name="Barry K."/>
            <person name="Miller A.N."/>
            <person name="Grigoriev I.V."/>
            <person name="Debuchy R."/>
            <person name="Gladieux P."/>
            <person name="Thoren M.H."/>
            <person name="Johannesson H."/>
        </authorList>
    </citation>
    <scope>NUCLEOTIDE SEQUENCE</scope>
    <source>
        <strain evidence="9">CBS 118394</strain>
    </source>
</reference>
<feature type="compositionally biased region" description="Pro residues" evidence="8">
    <location>
        <begin position="112"/>
        <end position="121"/>
    </location>
</feature>
<feature type="compositionally biased region" description="Polar residues" evidence="8">
    <location>
        <begin position="55"/>
        <end position="71"/>
    </location>
</feature>
<name>A0AAE0IIT2_9PEZI</name>
<feature type="compositionally biased region" description="Polar residues" evidence="8">
    <location>
        <begin position="8"/>
        <end position="18"/>
    </location>
</feature>
<keyword evidence="7" id="KW-0131">Cell cycle</keyword>
<dbReference type="AlphaFoldDB" id="A0AAE0IIT2"/>
<evidence type="ECO:0000256" key="3">
    <source>
        <dbReference type="ARBA" id="ARBA00022618"/>
    </source>
</evidence>
<comment type="similarity">
    <text evidence="2">Belongs to the SCC4/mau-2 family.</text>
</comment>
<evidence type="ECO:0000313" key="10">
    <source>
        <dbReference type="Proteomes" id="UP001283341"/>
    </source>
</evidence>
<keyword evidence="3" id="KW-0132">Cell division</keyword>
<dbReference type="InterPro" id="IPR019440">
    <property type="entry name" value="MAU2"/>
</dbReference>
<comment type="caution">
    <text evidence="9">The sequence shown here is derived from an EMBL/GenBank/DDBJ whole genome shotgun (WGS) entry which is preliminary data.</text>
</comment>
<dbReference type="GO" id="GO:0007064">
    <property type="term" value="P:mitotic sister chromatid cohesion"/>
    <property type="evidence" value="ECO:0007669"/>
    <property type="project" value="InterPro"/>
</dbReference>
<comment type="subcellular location">
    <subcellularLocation>
        <location evidence="1">Nucleus</location>
    </subcellularLocation>
</comment>
<organism evidence="9 10">
    <name type="scientific">Apodospora peruviana</name>
    <dbReference type="NCBI Taxonomy" id="516989"/>
    <lineage>
        <taxon>Eukaryota</taxon>
        <taxon>Fungi</taxon>
        <taxon>Dikarya</taxon>
        <taxon>Ascomycota</taxon>
        <taxon>Pezizomycotina</taxon>
        <taxon>Sordariomycetes</taxon>
        <taxon>Sordariomycetidae</taxon>
        <taxon>Sordariales</taxon>
        <taxon>Lasiosphaeriaceae</taxon>
        <taxon>Apodospora</taxon>
    </lineage>
</organism>
<dbReference type="GO" id="GO:0005634">
    <property type="term" value="C:nucleus"/>
    <property type="evidence" value="ECO:0007669"/>
    <property type="project" value="UniProtKB-SubCell"/>
</dbReference>
<evidence type="ECO:0000256" key="6">
    <source>
        <dbReference type="ARBA" id="ARBA00023242"/>
    </source>
</evidence>
<dbReference type="Proteomes" id="UP001283341">
    <property type="component" value="Unassembled WGS sequence"/>
</dbReference>
<evidence type="ECO:0000256" key="7">
    <source>
        <dbReference type="ARBA" id="ARBA00023306"/>
    </source>
</evidence>
<keyword evidence="5" id="KW-0159">Chromosome partition</keyword>
<dbReference type="PANTHER" id="PTHR21394">
    <property type="entry name" value="MAU2 CHROMATID COHESION FACTOR HOMOLOG"/>
    <property type="match status" value="1"/>
</dbReference>
<reference evidence="9" key="1">
    <citation type="journal article" date="2023" name="Mol. Phylogenet. Evol.">
        <title>Genome-scale phylogeny and comparative genomics of the fungal order Sordariales.</title>
        <authorList>
            <person name="Hensen N."/>
            <person name="Bonometti L."/>
            <person name="Westerberg I."/>
            <person name="Brannstrom I.O."/>
            <person name="Guillou S."/>
            <person name="Cros-Aarteil S."/>
            <person name="Calhoun S."/>
            <person name="Haridas S."/>
            <person name="Kuo A."/>
            <person name="Mondo S."/>
            <person name="Pangilinan J."/>
            <person name="Riley R."/>
            <person name="LaButti K."/>
            <person name="Andreopoulos B."/>
            <person name="Lipzen A."/>
            <person name="Chen C."/>
            <person name="Yan M."/>
            <person name="Daum C."/>
            <person name="Ng V."/>
            <person name="Clum A."/>
            <person name="Steindorff A."/>
            <person name="Ohm R.A."/>
            <person name="Martin F."/>
            <person name="Silar P."/>
            <person name="Natvig D.O."/>
            <person name="Lalanne C."/>
            <person name="Gautier V."/>
            <person name="Ament-Velasquez S.L."/>
            <person name="Kruys A."/>
            <person name="Hutchinson M.I."/>
            <person name="Powell A.J."/>
            <person name="Barry K."/>
            <person name="Miller A.N."/>
            <person name="Grigoriev I.V."/>
            <person name="Debuchy R."/>
            <person name="Gladieux P."/>
            <person name="Hiltunen Thoren M."/>
            <person name="Johannesson H."/>
        </authorList>
    </citation>
    <scope>NUCLEOTIDE SEQUENCE</scope>
    <source>
        <strain evidence="9">CBS 118394</strain>
    </source>
</reference>
<accession>A0AAE0IIT2</accession>
<evidence type="ECO:0000256" key="2">
    <source>
        <dbReference type="ARBA" id="ARBA00008585"/>
    </source>
</evidence>
<dbReference type="EMBL" id="JAUEDM010000002">
    <property type="protein sequence ID" value="KAK3325754.1"/>
    <property type="molecule type" value="Genomic_DNA"/>
</dbReference>
<keyword evidence="6" id="KW-0539">Nucleus</keyword>
<keyword evidence="10" id="KW-1185">Reference proteome</keyword>
<sequence length="834" mass="92534">MIYRDTMPSGQAHGQSYDGQRPTQNPPQQPQPYPQYTNANGFNCYPVNGHAPFQQDASSQPAYPQQPASYYTNSASHLNNYNSAFNRPSPVDAAPPLQFVNPSFLQNHVAPKPVPPAPEPVTTPASTASPQIPPVSRLPQQAASVKSSPKNSPKLGDKRTLLQGISTKPAKRPASGTGIAGSPVLSQSPAHVETLPLLLCVAEDCFEKANSAVQDVARFMSAEETKEHHQLMATGLGCLEIAMKSNKLSPRLEARLCLRYASILTEETTNLMEAETALTRGIAVCEKHRFTDLKYSSQFLLMKTLFQRNQKAAFKSVDTHIADCTTFKHVHWVYAFRFLKAAFHLQSGGAADHHALENLRRIADIANQREDKAIYVMATLLEGLAHLGSMKEDCITRVQTCIAQASKWQFDASVHLPQIDVLLLLLDLVCSLREKDYKVSVQKMDSLLTRLDELKDTADLFHEILLPIRRVPNLPQTISTDTQAILRPGDSSFDYLVLSTLGKQELFALANVFDGIVSLHRDKMPPARSFALWDEAVRLLEGKTRLSVDPVTRQKGPLDRGHVSTSQSLAEALKQSEWAKELVCYVQVLVGLQAATLSDWARVKHCVDTIRELCPSTGFLDTMTLYLEGVLMQGTTRLNEALEIWRDERFEMDWSGATKTHSASQIEMELAILAALNRLWIRQAGEHRDNADITEIVDLLRPLCEDNPDREIRTAYNLVMASIDMEPPLSINQVKSCIQSSVAGAQRVGNTQFLSMALNLMRWKLFENVVGEQALKCAMAAVAQAKKTGNLLWMSVADGMLAQSRETQGELERAQADRESAVRLANEAYARTRV</sequence>
<dbReference type="Pfam" id="PF10345">
    <property type="entry name" value="Cohesin_load"/>
    <property type="match status" value="1"/>
</dbReference>
<feature type="region of interest" description="Disordered" evidence="8">
    <location>
        <begin position="1"/>
        <end position="71"/>
    </location>
</feature>
<evidence type="ECO:0000313" key="9">
    <source>
        <dbReference type="EMBL" id="KAK3325754.1"/>
    </source>
</evidence>
<feature type="compositionally biased region" description="Polar residues" evidence="8">
    <location>
        <begin position="138"/>
        <end position="151"/>
    </location>
</feature>
<dbReference type="GO" id="GO:0007059">
    <property type="term" value="P:chromosome segregation"/>
    <property type="evidence" value="ECO:0007669"/>
    <property type="project" value="UniProtKB-KW"/>
</dbReference>
<evidence type="ECO:0000256" key="8">
    <source>
        <dbReference type="SAM" id="MobiDB-lite"/>
    </source>
</evidence>
<feature type="compositionally biased region" description="Pro residues" evidence="8">
    <location>
        <begin position="24"/>
        <end position="33"/>
    </location>
</feature>
<protein>
    <submittedName>
        <fullName evidence="9">Cohesin loading factor-domain-containing protein</fullName>
    </submittedName>
</protein>
<feature type="region of interest" description="Disordered" evidence="8">
    <location>
        <begin position="108"/>
        <end position="185"/>
    </location>
</feature>
<evidence type="ECO:0000256" key="1">
    <source>
        <dbReference type="ARBA" id="ARBA00004123"/>
    </source>
</evidence>
<evidence type="ECO:0000256" key="4">
    <source>
        <dbReference type="ARBA" id="ARBA00022776"/>
    </source>
</evidence>
<evidence type="ECO:0000256" key="5">
    <source>
        <dbReference type="ARBA" id="ARBA00022829"/>
    </source>
</evidence>
<keyword evidence="4" id="KW-0498">Mitosis</keyword>
<proteinExistence type="inferred from homology"/>